<gene>
    <name evidence="1" type="ORF">EAH76_08220</name>
</gene>
<evidence type="ECO:0000313" key="2">
    <source>
        <dbReference type="Proteomes" id="UP000319931"/>
    </source>
</evidence>
<evidence type="ECO:0000313" key="1">
    <source>
        <dbReference type="EMBL" id="TPG54612.1"/>
    </source>
</evidence>
<accession>A0A502FZB4</accession>
<dbReference type="EMBL" id="RCZC01000002">
    <property type="protein sequence ID" value="TPG54612.1"/>
    <property type="molecule type" value="Genomic_DNA"/>
</dbReference>
<proteinExistence type="predicted"/>
<comment type="caution">
    <text evidence="1">The sequence shown here is derived from an EMBL/GenBank/DDBJ whole genome shotgun (WGS) entry which is preliminary data.</text>
</comment>
<protein>
    <submittedName>
        <fullName evidence="1">Uncharacterized protein</fullName>
    </submittedName>
</protein>
<keyword evidence="2" id="KW-1185">Reference proteome</keyword>
<dbReference type="AlphaFoldDB" id="A0A502FZB4"/>
<sequence length="139" mass="15243">MSVLGPRKWSSRFGATHGGRGLAYRLTSGLDLFASAASQTGNDDNQESVTAGARMQFGARDGGGVFVRQMAMRAPRASTTWSLVVDAFSVITSEIRYEVRSAPPDDLIVRIGRRFRLTKPGADRFCQPGADRKMNERLF</sequence>
<dbReference type="Proteomes" id="UP000319931">
    <property type="component" value="Unassembled WGS sequence"/>
</dbReference>
<organism evidence="1 2">
    <name type="scientific">Sphingomonas glacialis</name>
    <dbReference type="NCBI Taxonomy" id="658225"/>
    <lineage>
        <taxon>Bacteria</taxon>
        <taxon>Pseudomonadati</taxon>
        <taxon>Pseudomonadota</taxon>
        <taxon>Alphaproteobacteria</taxon>
        <taxon>Sphingomonadales</taxon>
        <taxon>Sphingomonadaceae</taxon>
        <taxon>Sphingomonas</taxon>
    </lineage>
</organism>
<name>A0A502FZB4_9SPHN</name>
<reference evidence="1 2" key="1">
    <citation type="journal article" date="2019" name="Environ. Microbiol.">
        <title>Species interactions and distinct microbial communities in high Arctic permafrost affected cryosols are associated with the CH4 and CO2 gas fluxes.</title>
        <authorList>
            <person name="Altshuler I."/>
            <person name="Hamel J."/>
            <person name="Turney S."/>
            <person name="Magnuson E."/>
            <person name="Levesque R."/>
            <person name="Greer C."/>
            <person name="Whyte L.G."/>
        </authorList>
    </citation>
    <scope>NUCLEOTIDE SEQUENCE [LARGE SCALE GENOMIC DNA]</scope>
    <source>
        <strain evidence="1 2">E6.1</strain>
    </source>
</reference>